<dbReference type="AlphaFoldDB" id="A0A9X6FLU6"/>
<reference evidence="1 2" key="1">
    <citation type="submission" date="2016-10" db="EMBL/GenBank/DDBJ databases">
        <title>Comparative genomics of Bacillus thuringiensis reveals a path to pathogens against multiple invertebrate hosts.</title>
        <authorList>
            <person name="Zheng J."/>
            <person name="Gao Q."/>
            <person name="Liu H."/>
            <person name="Peng D."/>
            <person name="Ruan L."/>
            <person name="Sun M."/>
        </authorList>
    </citation>
    <scope>NUCLEOTIDE SEQUENCE [LARGE SCALE GENOMIC DNA]</scope>
    <source>
        <strain evidence="1">BGSC 4I4</strain>
    </source>
</reference>
<evidence type="ECO:0000313" key="1">
    <source>
        <dbReference type="EMBL" id="OTY97103.1"/>
    </source>
</evidence>
<evidence type="ECO:0000313" key="2">
    <source>
        <dbReference type="Proteomes" id="UP000194882"/>
    </source>
</evidence>
<name>A0A9X6FLU6_BACTU</name>
<proteinExistence type="predicted"/>
<organism evidence="1 2">
    <name type="scientific">Bacillus thuringiensis serovar subtoxicus</name>
    <dbReference type="NCBI Taxonomy" id="475791"/>
    <lineage>
        <taxon>Bacteria</taxon>
        <taxon>Bacillati</taxon>
        <taxon>Bacillota</taxon>
        <taxon>Bacilli</taxon>
        <taxon>Bacillales</taxon>
        <taxon>Bacillaceae</taxon>
        <taxon>Bacillus</taxon>
        <taxon>Bacillus cereus group</taxon>
    </lineage>
</organism>
<gene>
    <name evidence="1" type="ORF">BK754_09640</name>
</gene>
<dbReference type="EMBL" id="NFDT01000070">
    <property type="protein sequence ID" value="OTY97103.1"/>
    <property type="molecule type" value="Genomic_DNA"/>
</dbReference>
<accession>A0A9X6FLU6</accession>
<dbReference type="Proteomes" id="UP000194882">
    <property type="component" value="Unassembled WGS sequence"/>
</dbReference>
<protein>
    <submittedName>
        <fullName evidence="1">Uncharacterized protein</fullName>
    </submittedName>
</protein>
<sequence length="76" mass="8895">MLFVCIFRDGRAYIGMCGWKPIYISEHLSIMGVLLLCKHFNILAKKTSSSRSVKDQSLVSRWEMDWLRTWDGRKPS</sequence>
<comment type="caution">
    <text evidence="1">The sequence shown here is derived from an EMBL/GenBank/DDBJ whole genome shotgun (WGS) entry which is preliminary data.</text>
</comment>